<dbReference type="Gene3D" id="3.30.370.10">
    <property type="entry name" value="Barstar-like"/>
    <property type="match status" value="1"/>
</dbReference>
<comment type="similarity">
    <text evidence="1">Belongs to the barstar family.</text>
</comment>
<dbReference type="OrthoDB" id="5184890at2"/>
<dbReference type="InterPro" id="IPR000468">
    <property type="entry name" value="Barstar"/>
</dbReference>
<organism evidence="3 4">
    <name type="scientific">Aeromicrobium ginsengisoli</name>
    <dbReference type="NCBI Taxonomy" id="363867"/>
    <lineage>
        <taxon>Bacteria</taxon>
        <taxon>Bacillati</taxon>
        <taxon>Actinomycetota</taxon>
        <taxon>Actinomycetes</taxon>
        <taxon>Propionibacteriales</taxon>
        <taxon>Nocardioidaceae</taxon>
        <taxon>Aeromicrobium</taxon>
    </lineage>
</organism>
<name>A0A5M4FHN9_9ACTN</name>
<keyword evidence="4" id="KW-1185">Reference proteome</keyword>
<sequence length="138" mass="15011">MTATFTSVLAGLVSPGVYTWRGRRDRDLAAEATAAGWQALSLDTRGAASFEDFYDEVATSWALPDWFGRNLDALFDVLADLTAQRTLIVWDGLRELADVDPVQTSAVVEVLRDATGQASTLVVVVRDDLDVSEFDGLL</sequence>
<accession>A0A5M4FHN9</accession>
<feature type="domain" description="Barstar (barnase inhibitor)" evidence="2">
    <location>
        <begin position="38"/>
        <end position="117"/>
    </location>
</feature>
<evidence type="ECO:0000313" key="4">
    <source>
        <dbReference type="Proteomes" id="UP000380867"/>
    </source>
</evidence>
<dbReference type="SUPFAM" id="SSF52038">
    <property type="entry name" value="Barstar-related"/>
    <property type="match status" value="1"/>
</dbReference>
<reference evidence="3" key="1">
    <citation type="submission" date="2019-09" db="EMBL/GenBank/DDBJ databases">
        <authorList>
            <person name="Li J."/>
        </authorList>
    </citation>
    <scope>NUCLEOTIDE SEQUENCE [LARGE SCALE GENOMIC DNA]</scope>
    <source>
        <strain evidence="3">JCM 14732</strain>
    </source>
</reference>
<dbReference type="InterPro" id="IPR035905">
    <property type="entry name" value="Barstar-like_sf"/>
</dbReference>
<protein>
    <submittedName>
        <fullName evidence="3">Barstar family protein</fullName>
    </submittedName>
</protein>
<proteinExistence type="inferred from homology"/>
<evidence type="ECO:0000313" key="3">
    <source>
        <dbReference type="EMBL" id="KAA1399749.1"/>
    </source>
</evidence>
<dbReference type="RefSeq" id="WP_149687880.1">
    <property type="nucleotide sequence ID" value="NZ_SDPQ02000001.1"/>
</dbReference>
<dbReference type="EMBL" id="SDPQ02000001">
    <property type="protein sequence ID" value="KAA1399749.1"/>
    <property type="molecule type" value="Genomic_DNA"/>
</dbReference>
<evidence type="ECO:0000259" key="2">
    <source>
        <dbReference type="Pfam" id="PF01337"/>
    </source>
</evidence>
<evidence type="ECO:0000256" key="1">
    <source>
        <dbReference type="ARBA" id="ARBA00006845"/>
    </source>
</evidence>
<dbReference type="Proteomes" id="UP000380867">
    <property type="component" value="Unassembled WGS sequence"/>
</dbReference>
<dbReference type="Pfam" id="PF01337">
    <property type="entry name" value="Barstar"/>
    <property type="match status" value="1"/>
</dbReference>
<gene>
    <name evidence="3" type="ORF">ESP70_003030</name>
</gene>
<dbReference type="AlphaFoldDB" id="A0A5M4FHN9"/>
<comment type="caution">
    <text evidence="3">The sequence shown here is derived from an EMBL/GenBank/DDBJ whole genome shotgun (WGS) entry which is preliminary data.</text>
</comment>